<dbReference type="Pfam" id="PF00293">
    <property type="entry name" value="NUDIX"/>
    <property type="match status" value="1"/>
</dbReference>
<evidence type="ECO:0000256" key="7">
    <source>
        <dbReference type="ARBA" id="ARBA00023211"/>
    </source>
</evidence>
<dbReference type="Proteomes" id="UP000225108">
    <property type="component" value="Unassembled WGS sequence"/>
</dbReference>
<sequence length="246" mass="26549">MTRLLVPDEKVPPWLRGLTANLGGVTRSVEDRGGVTERLLRSMMRNPRSAAVLVLFSGDWSGDPTHHGGIPADADVLLTQRAATLRNHSGQIAFPGGVRDDGDEFPVGTAMREAVEETGLNPAGVDLLATLDTFPVPPSGFEVSPVIGYWRDPSEVGVVDLAETARVVRVPLRDVVNPRNRFQVQRPTGIPGRPYRGPAFGVEKMLVWGFTGGLLAAIVEAAGWEIAWDKTDVRDLADELAKVGQE</sequence>
<dbReference type="PROSITE" id="PS01293">
    <property type="entry name" value="NUDIX_COA"/>
    <property type="match status" value="1"/>
</dbReference>
<dbReference type="AlphaFoldDB" id="A0A2G3PQG7"/>
<comment type="cofactor">
    <cofactor evidence="2">
        <name>Mg(2+)</name>
        <dbReference type="ChEBI" id="CHEBI:18420"/>
    </cofactor>
</comment>
<feature type="domain" description="Nudix hydrolase" evidence="8">
    <location>
        <begin position="46"/>
        <end position="200"/>
    </location>
</feature>
<gene>
    <name evidence="9" type="ORF">CSW57_01650</name>
</gene>
<accession>A0A2G3PQG7</accession>
<dbReference type="EMBL" id="PEBD01000004">
    <property type="protein sequence ID" value="PHV68006.1"/>
    <property type="molecule type" value="Genomic_DNA"/>
</dbReference>
<keyword evidence="6" id="KW-0460">Magnesium</keyword>
<dbReference type="GO" id="GO:0010945">
    <property type="term" value="F:coenzyme A diphosphatase activity"/>
    <property type="evidence" value="ECO:0007669"/>
    <property type="project" value="InterPro"/>
</dbReference>
<dbReference type="InterPro" id="IPR015797">
    <property type="entry name" value="NUDIX_hydrolase-like_dom_sf"/>
</dbReference>
<comment type="cofactor">
    <cofactor evidence="1">
        <name>Mn(2+)</name>
        <dbReference type="ChEBI" id="CHEBI:29035"/>
    </cofactor>
</comment>
<dbReference type="PANTHER" id="PTHR12992:SF11">
    <property type="entry name" value="MITOCHONDRIAL COENZYME A DIPHOSPHATASE NUDT8"/>
    <property type="match status" value="1"/>
</dbReference>
<keyword evidence="4" id="KW-0479">Metal-binding</keyword>
<protein>
    <submittedName>
        <fullName evidence="9">Coenzyme A pyrophosphatase</fullName>
    </submittedName>
</protein>
<dbReference type="PROSITE" id="PS51462">
    <property type="entry name" value="NUDIX"/>
    <property type="match status" value="1"/>
</dbReference>
<evidence type="ECO:0000256" key="6">
    <source>
        <dbReference type="ARBA" id="ARBA00022842"/>
    </source>
</evidence>
<comment type="similarity">
    <text evidence="3">Belongs to the Nudix hydrolase family. PCD1 subfamily.</text>
</comment>
<dbReference type="InterPro" id="IPR000086">
    <property type="entry name" value="NUDIX_hydrolase_dom"/>
</dbReference>
<comment type="caution">
    <text evidence="9">The sequence shown here is derived from an EMBL/GenBank/DDBJ whole genome shotgun (WGS) entry which is preliminary data.</text>
</comment>
<dbReference type="GO" id="GO:0009132">
    <property type="term" value="P:nucleoside diphosphate metabolic process"/>
    <property type="evidence" value="ECO:0007669"/>
    <property type="project" value="InterPro"/>
</dbReference>
<dbReference type="SUPFAM" id="SSF55811">
    <property type="entry name" value="Nudix"/>
    <property type="match status" value="1"/>
</dbReference>
<name>A0A2G3PQG7_WILMA</name>
<reference evidence="9 10" key="1">
    <citation type="submission" date="2017-10" db="EMBL/GenBank/DDBJ databases">
        <title>The draft genome sequence of Williamsia sp. BULT 1.1 isolated from the semi-arid grassland soils from South Africa.</title>
        <authorList>
            <person name="Kabwe M.H."/>
            <person name="Govender N."/>
            <person name="Mutseka Lunga P."/>
            <person name="Vikram S."/>
            <person name="Makhalanyane T.P."/>
        </authorList>
    </citation>
    <scope>NUCLEOTIDE SEQUENCE [LARGE SCALE GENOMIC DNA]</scope>
    <source>
        <strain evidence="9 10">BULT 1.1</strain>
    </source>
</reference>
<dbReference type="InterPro" id="IPR000059">
    <property type="entry name" value="NUDIX_hydrolase_NudL_CS"/>
</dbReference>
<dbReference type="InterPro" id="IPR045121">
    <property type="entry name" value="CoAse"/>
</dbReference>
<evidence type="ECO:0000256" key="4">
    <source>
        <dbReference type="ARBA" id="ARBA00022723"/>
    </source>
</evidence>
<evidence type="ECO:0000313" key="10">
    <source>
        <dbReference type="Proteomes" id="UP000225108"/>
    </source>
</evidence>
<evidence type="ECO:0000256" key="1">
    <source>
        <dbReference type="ARBA" id="ARBA00001936"/>
    </source>
</evidence>
<evidence type="ECO:0000256" key="5">
    <source>
        <dbReference type="ARBA" id="ARBA00022801"/>
    </source>
</evidence>
<evidence type="ECO:0000313" key="9">
    <source>
        <dbReference type="EMBL" id="PHV68006.1"/>
    </source>
</evidence>
<dbReference type="RefSeq" id="WP_099381174.1">
    <property type="nucleotide sequence ID" value="NZ_PEBD01000004.1"/>
</dbReference>
<dbReference type="GO" id="GO:0000287">
    <property type="term" value="F:magnesium ion binding"/>
    <property type="evidence" value="ECO:0007669"/>
    <property type="project" value="InterPro"/>
</dbReference>
<dbReference type="CDD" id="cd03426">
    <property type="entry name" value="NUDIX_CoAse_Nudt7"/>
    <property type="match status" value="1"/>
</dbReference>
<organism evidence="9 10">
    <name type="scientific">Williamsia marianensis</name>
    <dbReference type="NCBI Taxonomy" id="85044"/>
    <lineage>
        <taxon>Bacteria</taxon>
        <taxon>Bacillati</taxon>
        <taxon>Actinomycetota</taxon>
        <taxon>Actinomycetes</taxon>
        <taxon>Mycobacteriales</taxon>
        <taxon>Nocardiaceae</taxon>
        <taxon>Williamsia</taxon>
    </lineage>
</organism>
<dbReference type="PANTHER" id="PTHR12992">
    <property type="entry name" value="NUDIX HYDROLASE"/>
    <property type="match status" value="1"/>
</dbReference>
<dbReference type="Gene3D" id="3.90.79.10">
    <property type="entry name" value="Nucleoside Triphosphate Pyrophosphohydrolase"/>
    <property type="match status" value="1"/>
</dbReference>
<keyword evidence="7" id="KW-0464">Manganese</keyword>
<dbReference type="GO" id="GO:0030145">
    <property type="term" value="F:manganese ion binding"/>
    <property type="evidence" value="ECO:0007669"/>
    <property type="project" value="InterPro"/>
</dbReference>
<evidence type="ECO:0000256" key="3">
    <source>
        <dbReference type="ARBA" id="ARBA00006506"/>
    </source>
</evidence>
<keyword evidence="5" id="KW-0378">Hydrolase</keyword>
<evidence type="ECO:0000259" key="8">
    <source>
        <dbReference type="PROSITE" id="PS51462"/>
    </source>
</evidence>
<evidence type="ECO:0000256" key="2">
    <source>
        <dbReference type="ARBA" id="ARBA00001946"/>
    </source>
</evidence>
<proteinExistence type="inferred from homology"/>